<reference evidence="8" key="3">
    <citation type="submission" date="2025-09" db="UniProtKB">
        <authorList>
            <consortium name="Ensembl"/>
        </authorList>
    </citation>
    <scope>IDENTIFICATION</scope>
</reference>
<evidence type="ECO:0000256" key="4">
    <source>
        <dbReference type="ARBA" id="ARBA00037621"/>
    </source>
</evidence>
<feature type="compositionally biased region" description="Acidic residues" evidence="7">
    <location>
        <begin position="71"/>
        <end position="99"/>
    </location>
</feature>
<evidence type="ECO:0000256" key="6">
    <source>
        <dbReference type="ARBA" id="ARBA00040447"/>
    </source>
</evidence>
<keyword evidence="3" id="KW-0539">Nucleus</keyword>
<sequence>MGQFCSTNVFSPFVVVAVVLKDFFRGSLLAFSNLEKYEKEVVLEAENGRDAPANGNVNEESGEQEANNKVDEEEEEGREEEEGEGYGEEEAGDEEEETEAGGAQGQLKMMRKDDDVAAKMQKTHEDG</sequence>
<dbReference type="Ensembl" id="ENSUAMT00000016488.1">
    <property type="protein sequence ID" value="ENSUAMP00000014696.1"/>
    <property type="gene ID" value="ENSUAMG00000011799.1"/>
</dbReference>
<comment type="similarity">
    <text evidence="2">Belongs to the pro/parathymosin family.</text>
</comment>
<evidence type="ECO:0000256" key="3">
    <source>
        <dbReference type="ARBA" id="ARBA00023242"/>
    </source>
</evidence>
<evidence type="ECO:0000313" key="8">
    <source>
        <dbReference type="Ensembl" id="ENSUAMP00000014696.1"/>
    </source>
</evidence>
<dbReference type="InterPro" id="IPR004931">
    <property type="entry name" value="Pro/parathymosin"/>
</dbReference>
<comment type="subcellular location">
    <subcellularLocation>
        <location evidence="1">Nucleus</location>
    </subcellularLocation>
</comment>
<protein>
    <recommendedName>
        <fullName evidence="6">Prothymosin alpha</fullName>
    </recommendedName>
</protein>
<dbReference type="STRING" id="9643.ENSUAMP00000014696"/>
<evidence type="ECO:0000256" key="5">
    <source>
        <dbReference type="ARBA" id="ARBA00038744"/>
    </source>
</evidence>
<dbReference type="PANTHER" id="PTHR22745:SF0">
    <property type="entry name" value="PROTHYMOSIN ALPHA"/>
    <property type="match status" value="1"/>
</dbReference>
<comment type="function">
    <text evidence="4">Prothymosin alpha may mediate immune function by conferring resistance to certain opportunistic infections.</text>
</comment>
<keyword evidence="9" id="KW-1185">Reference proteome</keyword>
<feature type="region of interest" description="Disordered" evidence="7">
    <location>
        <begin position="45"/>
        <end position="127"/>
    </location>
</feature>
<evidence type="ECO:0000256" key="7">
    <source>
        <dbReference type="SAM" id="MobiDB-lite"/>
    </source>
</evidence>
<evidence type="ECO:0000313" key="9">
    <source>
        <dbReference type="Proteomes" id="UP000291022"/>
    </source>
</evidence>
<dbReference type="PANTHER" id="PTHR22745">
    <property type="entry name" value="PROTHYMOSIN ALPHA"/>
    <property type="match status" value="1"/>
</dbReference>
<dbReference type="GO" id="GO:0042393">
    <property type="term" value="F:histone binding"/>
    <property type="evidence" value="ECO:0007669"/>
    <property type="project" value="TreeGrafter"/>
</dbReference>
<name>A0A452R7S7_URSAM</name>
<dbReference type="AlphaFoldDB" id="A0A452R7S7"/>
<accession>A0A452R7S7</accession>
<comment type="subunit">
    <text evidence="5">Interacts with NUPR1; regulates apoptotic process.</text>
</comment>
<evidence type="ECO:0000256" key="1">
    <source>
        <dbReference type="ARBA" id="ARBA00004123"/>
    </source>
</evidence>
<reference evidence="9" key="1">
    <citation type="submission" date="2016-06" db="EMBL/GenBank/DDBJ databases">
        <title>De novo assembly and RNA-Seq shows season-dependent expression and editing in black bear kidneys.</title>
        <authorList>
            <person name="Korstanje R."/>
            <person name="Srivastava A."/>
            <person name="Sarsani V.K."/>
            <person name="Sheehan S.M."/>
            <person name="Seger R.L."/>
            <person name="Barter M.E."/>
            <person name="Lindqvist C."/>
            <person name="Brody L.C."/>
            <person name="Mullikin J.C."/>
        </authorList>
    </citation>
    <scope>NUCLEOTIDE SEQUENCE [LARGE SCALE GENOMIC DNA]</scope>
</reference>
<dbReference type="GO" id="GO:0005634">
    <property type="term" value="C:nucleus"/>
    <property type="evidence" value="ECO:0007669"/>
    <property type="project" value="UniProtKB-SubCell"/>
</dbReference>
<dbReference type="Pfam" id="PF03247">
    <property type="entry name" value="Prothymosin"/>
    <property type="match status" value="1"/>
</dbReference>
<dbReference type="Proteomes" id="UP000291022">
    <property type="component" value="Unassembled WGS sequence"/>
</dbReference>
<reference evidence="8" key="2">
    <citation type="submission" date="2025-08" db="UniProtKB">
        <authorList>
            <consortium name="Ensembl"/>
        </authorList>
    </citation>
    <scope>IDENTIFICATION</scope>
</reference>
<evidence type="ECO:0000256" key="2">
    <source>
        <dbReference type="ARBA" id="ARBA00008032"/>
    </source>
</evidence>
<feature type="compositionally biased region" description="Polar residues" evidence="7">
    <location>
        <begin position="55"/>
        <end position="67"/>
    </location>
</feature>
<feature type="compositionally biased region" description="Basic and acidic residues" evidence="7">
    <location>
        <begin position="110"/>
        <end position="127"/>
    </location>
</feature>
<organism evidence="8 9">
    <name type="scientific">Ursus americanus</name>
    <name type="common">American black bear</name>
    <name type="synonym">Euarctos americanus</name>
    <dbReference type="NCBI Taxonomy" id="9643"/>
    <lineage>
        <taxon>Eukaryota</taxon>
        <taxon>Metazoa</taxon>
        <taxon>Chordata</taxon>
        <taxon>Craniata</taxon>
        <taxon>Vertebrata</taxon>
        <taxon>Euteleostomi</taxon>
        <taxon>Mammalia</taxon>
        <taxon>Eutheria</taxon>
        <taxon>Laurasiatheria</taxon>
        <taxon>Carnivora</taxon>
        <taxon>Caniformia</taxon>
        <taxon>Ursidae</taxon>
        <taxon>Ursus</taxon>
    </lineage>
</organism>
<dbReference type="GO" id="GO:0043066">
    <property type="term" value="P:negative regulation of apoptotic process"/>
    <property type="evidence" value="ECO:0007669"/>
    <property type="project" value="TreeGrafter"/>
</dbReference>
<dbReference type="OMA" id="AKMQKTH"/>
<proteinExistence type="inferred from homology"/>
<dbReference type="GO" id="GO:0045944">
    <property type="term" value="P:positive regulation of transcription by RNA polymerase II"/>
    <property type="evidence" value="ECO:0007669"/>
    <property type="project" value="TreeGrafter"/>
</dbReference>